<protein>
    <recommendedName>
        <fullName evidence="4">sn-glycerol-3-phosphate-binding periplasmic protein UgpB</fullName>
    </recommendedName>
</protein>
<evidence type="ECO:0000256" key="9">
    <source>
        <dbReference type="SAM" id="SignalP"/>
    </source>
</evidence>
<evidence type="ECO:0000256" key="5">
    <source>
        <dbReference type="ARBA" id="ARBA00022448"/>
    </source>
</evidence>
<evidence type="ECO:0000313" key="11">
    <source>
        <dbReference type="Proteomes" id="UP000759443"/>
    </source>
</evidence>
<comment type="function">
    <text evidence="8">Part of the ABC transporter complex UgpBAEC involved in sn-glycerol-3-phosphate (G3P) import. Binds G3P.</text>
</comment>
<feature type="chain" id="PRO_5046031756" description="sn-glycerol-3-phosphate-binding periplasmic protein UgpB" evidence="9">
    <location>
        <begin position="23"/>
        <end position="419"/>
    </location>
</feature>
<evidence type="ECO:0000256" key="4">
    <source>
        <dbReference type="ARBA" id="ARBA00017470"/>
    </source>
</evidence>
<feature type="signal peptide" evidence="9">
    <location>
        <begin position="1"/>
        <end position="22"/>
    </location>
</feature>
<organism evidence="10 11">
    <name type="scientific">Rhizobium halophytocola</name>
    <dbReference type="NCBI Taxonomy" id="735519"/>
    <lineage>
        <taxon>Bacteria</taxon>
        <taxon>Pseudomonadati</taxon>
        <taxon>Pseudomonadota</taxon>
        <taxon>Alphaproteobacteria</taxon>
        <taxon>Hyphomicrobiales</taxon>
        <taxon>Rhizobiaceae</taxon>
        <taxon>Rhizobium/Agrobacterium group</taxon>
        <taxon>Rhizobium</taxon>
    </lineage>
</organism>
<sequence>MRNILSSALLATVSLTAFSAHADDKVTLNWALWDWAATAYYQPLIDAFEAKHPNVKITYTDLGSADYSTMAMTQLAGGSGDLDIVTIKDAPGYANMVNAKTLLPLNDDIEDTGIDKAAYGGLIDELTVEDKVYALPFRSDIWITYYNKDLFDAAGVEYPTNDMTLAQFDEKARKLASGFGANKVYGALFHTWRSAVEMPCIVDGKHTLIDGSYEFLKPCYDRVLALQEEGVVPSYASLKTSNTHYSGPFYNGTVAMMPMGSWFVATQIKKVQSGESLSKNWGIAAFAHPEGVAAGSTAAVVTALSVNANSAHKKEALDFVNFVSGPEGAAVVAGTGTLPALKTDAVLSTITSTEGFPQDETSLNALKSTKAYLELPVSPKSADIEVVLNRAHDAIMTNNISVEDGLKQMDQDVQAILKK</sequence>
<dbReference type="PANTHER" id="PTHR43649">
    <property type="entry name" value="ARABINOSE-BINDING PROTEIN-RELATED"/>
    <property type="match status" value="1"/>
</dbReference>
<comment type="subcellular location">
    <subcellularLocation>
        <location evidence="1">Periplasm</location>
    </subcellularLocation>
</comment>
<reference evidence="10 11" key="1">
    <citation type="submission" date="2021-03" db="EMBL/GenBank/DDBJ databases">
        <title>Genomic Encyclopedia of Type Strains, Phase IV (KMG-IV): sequencing the most valuable type-strain genomes for metagenomic binning, comparative biology and taxonomic classification.</title>
        <authorList>
            <person name="Goeker M."/>
        </authorList>
    </citation>
    <scope>NUCLEOTIDE SEQUENCE [LARGE SCALE GENOMIC DNA]</scope>
    <source>
        <strain evidence="10 11">DSM 21600</strain>
    </source>
</reference>
<keyword evidence="10" id="KW-0762">Sugar transport</keyword>
<evidence type="ECO:0000256" key="3">
    <source>
        <dbReference type="ARBA" id="ARBA00011557"/>
    </source>
</evidence>
<evidence type="ECO:0000313" key="10">
    <source>
        <dbReference type="EMBL" id="MBP1852919.1"/>
    </source>
</evidence>
<name>A0ABS4E4U2_9HYPH</name>
<keyword evidence="6 9" id="KW-0732">Signal</keyword>
<evidence type="ECO:0000256" key="1">
    <source>
        <dbReference type="ARBA" id="ARBA00004418"/>
    </source>
</evidence>
<comment type="subunit">
    <text evidence="3">The complex is composed of two ATP-binding proteins (UgpC), two transmembrane proteins (UgpA and UgpE) and a solute-binding protein (UgpB).</text>
</comment>
<evidence type="ECO:0000256" key="8">
    <source>
        <dbReference type="ARBA" id="ARBA00034473"/>
    </source>
</evidence>
<dbReference type="InterPro" id="IPR006059">
    <property type="entry name" value="SBP"/>
</dbReference>
<evidence type="ECO:0000256" key="7">
    <source>
        <dbReference type="ARBA" id="ARBA00022764"/>
    </source>
</evidence>
<comment type="caution">
    <text evidence="10">The sequence shown here is derived from an EMBL/GenBank/DDBJ whole genome shotgun (WGS) entry which is preliminary data.</text>
</comment>
<dbReference type="Gene3D" id="3.40.190.10">
    <property type="entry name" value="Periplasmic binding protein-like II"/>
    <property type="match status" value="1"/>
</dbReference>
<accession>A0ABS4E4U2</accession>
<dbReference type="RefSeq" id="WP_209948193.1">
    <property type="nucleotide sequence ID" value="NZ_JAGGJU010000014.1"/>
</dbReference>
<dbReference type="CDD" id="cd13585">
    <property type="entry name" value="PBP2_TMBP_like"/>
    <property type="match status" value="1"/>
</dbReference>
<dbReference type="Pfam" id="PF01547">
    <property type="entry name" value="SBP_bac_1"/>
    <property type="match status" value="1"/>
</dbReference>
<comment type="similarity">
    <text evidence="2">Belongs to the bacterial solute-binding protein 1 family.</text>
</comment>
<dbReference type="Proteomes" id="UP000759443">
    <property type="component" value="Unassembled WGS sequence"/>
</dbReference>
<keyword evidence="7" id="KW-0574">Periplasm</keyword>
<gene>
    <name evidence="10" type="ORF">J2Z17_004378</name>
</gene>
<keyword evidence="11" id="KW-1185">Reference proteome</keyword>
<evidence type="ECO:0000256" key="6">
    <source>
        <dbReference type="ARBA" id="ARBA00022729"/>
    </source>
</evidence>
<dbReference type="SUPFAM" id="SSF53850">
    <property type="entry name" value="Periplasmic binding protein-like II"/>
    <property type="match status" value="1"/>
</dbReference>
<dbReference type="PANTHER" id="PTHR43649:SF31">
    <property type="entry name" value="SN-GLYCEROL-3-PHOSPHATE-BINDING PERIPLASMIC PROTEIN UGPB"/>
    <property type="match status" value="1"/>
</dbReference>
<keyword evidence="5" id="KW-0813">Transport</keyword>
<dbReference type="EMBL" id="JAGGJU010000014">
    <property type="protein sequence ID" value="MBP1852919.1"/>
    <property type="molecule type" value="Genomic_DNA"/>
</dbReference>
<proteinExistence type="inferred from homology"/>
<evidence type="ECO:0000256" key="2">
    <source>
        <dbReference type="ARBA" id="ARBA00008520"/>
    </source>
</evidence>
<dbReference type="InterPro" id="IPR050490">
    <property type="entry name" value="Bact_solute-bd_prot1"/>
</dbReference>